<organism evidence="1 2">
    <name type="scientific">Alistipes senegalensis JC50</name>
    <dbReference type="NCBI Taxonomy" id="1033732"/>
    <lineage>
        <taxon>Bacteria</taxon>
        <taxon>Pseudomonadati</taxon>
        <taxon>Bacteroidota</taxon>
        <taxon>Bacteroidia</taxon>
        <taxon>Bacteroidales</taxon>
        <taxon>Rikenellaceae</taxon>
        <taxon>Alistipes</taxon>
    </lineage>
</organism>
<dbReference type="Proteomes" id="UP001058267">
    <property type="component" value="Chromosome"/>
</dbReference>
<proteinExistence type="predicted"/>
<name>A0ABY5V7L1_9BACT</name>
<evidence type="ECO:0000313" key="1">
    <source>
        <dbReference type="EMBL" id="UWN65555.1"/>
    </source>
</evidence>
<gene>
    <name evidence="1" type="ORF">NQ519_01600</name>
</gene>
<keyword evidence="2" id="KW-1185">Reference proteome</keyword>
<dbReference type="RefSeq" id="WP_019149816.1">
    <property type="nucleotide sequence ID" value="NZ_CP102252.1"/>
</dbReference>
<dbReference type="EMBL" id="CP102252">
    <property type="protein sequence ID" value="UWN65555.1"/>
    <property type="molecule type" value="Genomic_DNA"/>
</dbReference>
<evidence type="ECO:0000313" key="2">
    <source>
        <dbReference type="Proteomes" id="UP001058267"/>
    </source>
</evidence>
<reference evidence="1" key="1">
    <citation type="journal article" date="2022" name="Cell">
        <title>Design, construction, and in vivo augmentation of a complex gut microbiome.</title>
        <authorList>
            <person name="Cheng A.G."/>
            <person name="Ho P.Y."/>
            <person name="Aranda-Diaz A."/>
            <person name="Jain S."/>
            <person name="Yu F.B."/>
            <person name="Meng X."/>
            <person name="Wang M."/>
            <person name="Iakiviak M."/>
            <person name="Nagashima K."/>
            <person name="Zhao A."/>
            <person name="Murugkar P."/>
            <person name="Patil A."/>
            <person name="Atabakhsh K."/>
            <person name="Weakley A."/>
            <person name="Yan J."/>
            <person name="Brumbaugh A.R."/>
            <person name="Higginbottom S."/>
            <person name="Dimas A."/>
            <person name="Shiver A.L."/>
            <person name="Deutschbauer A."/>
            <person name="Neff N."/>
            <person name="Sonnenburg J.L."/>
            <person name="Huang K.C."/>
            <person name="Fischbach M.A."/>
        </authorList>
    </citation>
    <scope>NUCLEOTIDE SEQUENCE</scope>
    <source>
        <strain evidence="1">JC50</strain>
    </source>
</reference>
<sequence length="129" mass="14152">MLFRTISQLLPLLLGLFLLTGFGGGERPAVYAANSPSAVFDRPEDSAATDRNNRLLPEYAGTDASTALLSLRPRFVPNLRSATVFTATGMCGITDKPLSENGPAASVCKPARFRDSYRYYIYALERMRI</sequence>
<protein>
    <submittedName>
        <fullName evidence="1">Uncharacterized protein</fullName>
    </submittedName>
</protein>
<accession>A0ABY5V7L1</accession>